<proteinExistence type="predicted"/>
<organism evidence="6 7">
    <name type="scientific">Candidatus Desulfosporosinus infrequens</name>
    <dbReference type="NCBI Taxonomy" id="2043169"/>
    <lineage>
        <taxon>Bacteria</taxon>
        <taxon>Bacillati</taxon>
        <taxon>Bacillota</taxon>
        <taxon>Clostridia</taxon>
        <taxon>Eubacteriales</taxon>
        <taxon>Desulfitobacteriaceae</taxon>
        <taxon>Desulfosporosinus</taxon>
    </lineage>
</organism>
<dbReference type="InterPro" id="IPR050248">
    <property type="entry name" value="Polysacc_deacetylase_ArnD"/>
</dbReference>
<dbReference type="InterPro" id="IPR002509">
    <property type="entry name" value="NODB_dom"/>
</dbReference>
<dbReference type="PROSITE" id="PS51257">
    <property type="entry name" value="PROKAR_LIPOPROTEIN"/>
    <property type="match status" value="1"/>
</dbReference>
<dbReference type="GO" id="GO:0016020">
    <property type="term" value="C:membrane"/>
    <property type="evidence" value="ECO:0007669"/>
    <property type="project" value="TreeGrafter"/>
</dbReference>
<dbReference type="PANTHER" id="PTHR10587">
    <property type="entry name" value="GLYCOSYL TRANSFERASE-RELATED"/>
    <property type="match status" value="1"/>
</dbReference>
<gene>
    <name evidence="6" type="ORF">SBF1_420009</name>
</gene>
<dbReference type="CDD" id="cd10917">
    <property type="entry name" value="CE4_NodB_like_6s_7s"/>
    <property type="match status" value="1"/>
</dbReference>
<feature type="domain" description="NodB homology" evidence="5">
    <location>
        <begin position="70"/>
        <end position="253"/>
    </location>
</feature>
<feature type="signal peptide" evidence="4">
    <location>
        <begin position="1"/>
        <end position="25"/>
    </location>
</feature>
<keyword evidence="4" id="KW-0732">Signal</keyword>
<reference evidence="7" key="1">
    <citation type="submission" date="2018-02" db="EMBL/GenBank/DDBJ databases">
        <authorList>
            <person name="Hausmann B."/>
        </authorList>
    </citation>
    <scope>NUCLEOTIDE SEQUENCE [LARGE SCALE GENOMIC DNA]</scope>
    <source>
        <strain evidence="7">Peat soil MAG SbF1</strain>
    </source>
</reference>
<dbReference type="SUPFAM" id="SSF88713">
    <property type="entry name" value="Glycoside hydrolase/deacetylase"/>
    <property type="match status" value="1"/>
</dbReference>
<dbReference type="Pfam" id="PF01522">
    <property type="entry name" value="Polysacc_deac_1"/>
    <property type="match status" value="1"/>
</dbReference>
<feature type="chain" id="PRO_5038588916" evidence="4">
    <location>
        <begin position="26"/>
        <end position="263"/>
    </location>
</feature>
<evidence type="ECO:0000259" key="5">
    <source>
        <dbReference type="PROSITE" id="PS51677"/>
    </source>
</evidence>
<dbReference type="InterPro" id="IPR011330">
    <property type="entry name" value="Glyco_hydro/deAcase_b/a-brl"/>
</dbReference>
<evidence type="ECO:0000256" key="3">
    <source>
        <dbReference type="SAM" id="MobiDB-lite"/>
    </source>
</evidence>
<evidence type="ECO:0000256" key="2">
    <source>
        <dbReference type="ARBA" id="ARBA00022801"/>
    </source>
</evidence>
<feature type="region of interest" description="Disordered" evidence="3">
    <location>
        <begin position="29"/>
        <end position="51"/>
    </location>
</feature>
<accession>A0A2U3L9W9</accession>
<dbReference type="AlphaFoldDB" id="A0A2U3L9W9"/>
<keyword evidence="2" id="KW-0378">Hydrolase</keyword>
<sequence length="263" mass="29220">MKRHFYPTVTLLIAILLFTGCTSLTKDTSPKIANANTPDLTGGSELQNRTGEHPYRVNDVVFFEGSSTRKLAALTFDDGPDVYYTTKILDILGNNKIKATFFIVGQRAEKHPEMIKRIFDNGHSIGNHSWDHPDLNKLTPEQVKTEVEETDKILSSITGLHTHLFRPPYGAASQNVVNELASMDYKIIDWSVDTRDWAGTSPATIMEHVKKEFKSGGIILEHCAGGKNENLDNTVKALPKIISYLKGQGYTFVTIPELLGLST</sequence>
<protein>
    <submittedName>
        <fullName evidence="6">Polysaccharide deacetylase</fullName>
    </submittedName>
</protein>
<feature type="compositionally biased region" description="Polar residues" evidence="3">
    <location>
        <begin position="34"/>
        <end position="49"/>
    </location>
</feature>
<evidence type="ECO:0000313" key="6">
    <source>
        <dbReference type="EMBL" id="SPF48713.1"/>
    </source>
</evidence>
<dbReference type="EMBL" id="OMOF01000357">
    <property type="protein sequence ID" value="SPF48713.1"/>
    <property type="molecule type" value="Genomic_DNA"/>
</dbReference>
<evidence type="ECO:0000313" key="7">
    <source>
        <dbReference type="Proteomes" id="UP000238916"/>
    </source>
</evidence>
<dbReference type="GO" id="GO:0005975">
    <property type="term" value="P:carbohydrate metabolic process"/>
    <property type="evidence" value="ECO:0007669"/>
    <property type="project" value="InterPro"/>
</dbReference>
<name>A0A2U3L9W9_9FIRM</name>
<dbReference type="GO" id="GO:0016810">
    <property type="term" value="F:hydrolase activity, acting on carbon-nitrogen (but not peptide) bonds"/>
    <property type="evidence" value="ECO:0007669"/>
    <property type="project" value="InterPro"/>
</dbReference>
<evidence type="ECO:0000256" key="4">
    <source>
        <dbReference type="SAM" id="SignalP"/>
    </source>
</evidence>
<dbReference type="PROSITE" id="PS51677">
    <property type="entry name" value="NODB"/>
    <property type="match status" value="1"/>
</dbReference>
<dbReference type="PANTHER" id="PTHR10587:SF133">
    <property type="entry name" value="CHITIN DEACETYLASE 1-RELATED"/>
    <property type="match status" value="1"/>
</dbReference>
<evidence type="ECO:0000256" key="1">
    <source>
        <dbReference type="ARBA" id="ARBA00022723"/>
    </source>
</evidence>
<dbReference type="Gene3D" id="3.20.20.370">
    <property type="entry name" value="Glycoside hydrolase/deacetylase"/>
    <property type="match status" value="1"/>
</dbReference>
<dbReference type="Proteomes" id="UP000238916">
    <property type="component" value="Unassembled WGS sequence"/>
</dbReference>
<dbReference type="GO" id="GO:0046872">
    <property type="term" value="F:metal ion binding"/>
    <property type="evidence" value="ECO:0007669"/>
    <property type="project" value="UniProtKB-KW"/>
</dbReference>
<keyword evidence="1" id="KW-0479">Metal-binding</keyword>